<evidence type="ECO:0000256" key="3">
    <source>
        <dbReference type="ARBA" id="ARBA00022475"/>
    </source>
</evidence>
<keyword evidence="5 7" id="KW-1133">Transmembrane helix</keyword>
<dbReference type="SUPFAM" id="SSF103473">
    <property type="entry name" value="MFS general substrate transporter"/>
    <property type="match status" value="1"/>
</dbReference>
<keyword evidence="10" id="KW-1185">Reference proteome</keyword>
<evidence type="ECO:0000256" key="4">
    <source>
        <dbReference type="ARBA" id="ARBA00022692"/>
    </source>
</evidence>
<keyword evidence="6 7" id="KW-0472">Membrane</keyword>
<proteinExistence type="predicted"/>
<feature type="transmembrane region" description="Helical" evidence="7">
    <location>
        <begin position="174"/>
        <end position="196"/>
    </location>
</feature>
<feature type="domain" description="Major facilitator superfamily (MFS) profile" evidence="8">
    <location>
        <begin position="21"/>
        <end position="476"/>
    </location>
</feature>
<name>A0A2T4UBT1_9ACTN</name>
<feature type="transmembrane region" description="Helical" evidence="7">
    <location>
        <begin position="234"/>
        <end position="255"/>
    </location>
</feature>
<evidence type="ECO:0000256" key="1">
    <source>
        <dbReference type="ARBA" id="ARBA00004651"/>
    </source>
</evidence>
<feature type="transmembrane region" description="Helical" evidence="7">
    <location>
        <begin position="116"/>
        <end position="137"/>
    </location>
</feature>
<dbReference type="GO" id="GO:0005886">
    <property type="term" value="C:plasma membrane"/>
    <property type="evidence" value="ECO:0007669"/>
    <property type="project" value="UniProtKB-SubCell"/>
</dbReference>
<keyword evidence="3" id="KW-1003">Cell membrane</keyword>
<dbReference type="PRINTS" id="PR01036">
    <property type="entry name" value="TCRTETB"/>
</dbReference>
<dbReference type="PANTHER" id="PTHR42718:SF46">
    <property type="entry name" value="BLR6921 PROTEIN"/>
    <property type="match status" value="1"/>
</dbReference>
<evidence type="ECO:0000256" key="2">
    <source>
        <dbReference type="ARBA" id="ARBA00022448"/>
    </source>
</evidence>
<dbReference type="InterPro" id="IPR011701">
    <property type="entry name" value="MFS"/>
</dbReference>
<dbReference type="InterPro" id="IPR036259">
    <property type="entry name" value="MFS_trans_sf"/>
</dbReference>
<dbReference type="AlphaFoldDB" id="A0A2T4UBT1"/>
<comment type="subcellular location">
    <subcellularLocation>
        <location evidence="1">Cell membrane</location>
        <topology evidence="1">Multi-pass membrane protein</topology>
    </subcellularLocation>
</comment>
<feature type="transmembrane region" description="Helical" evidence="7">
    <location>
        <begin position="87"/>
        <end position="110"/>
    </location>
</feature>
<dbReference type="PANTHER" id="PTHR42718">
    <property type="entry name" value="MAJOR FACILITATOR SUPERFAMILY MULTIDRUG TRANSPORTER MFSC"/>
    <property type="match status" value="1"/>
</dbReference>
<evidence type="ECO:0000256" key="5">
    <source>
        <dbReference type="ARBA" id="ARBA00022989"/>
    </source>
</evidence>
<dbReference type="PROSITE" id="PS50850">
    <property type="entry name" value="MFS"/>
    <property type="match status" value="1"/>
</dbReference>
<dbReference type="Gene3D" id="1.20.1250.20">
    <property type="entry name" value="MFS general substrate transporter like domains"/>
    <property type="match status" value="1"/>
</dbReference>
<feature type="transmembrane region" description="Helical" evidence="7">
    <location>
        <begin position="338"/>
        <end position="359"/>
    </location>
</feature>
<evidence type="ECO:0000256" key="7">
    <source>
        <dbReference type="SAM" id="Phobius"/>
    </source>
</evidence>
<feature type="transmembrane region" description="Helical" evidence="7">
    <location>
        <begin position="55"/>
        <end position="75"/>
    </location>
</feature>
<dbReference type="Gene3D" id="1.20.1720.10">
    <property type="entry name" value="Multidrug resistance protein D"/>
    <property type="match status" value="1"/>
</dbReference>
<dbReference type="GO" id="GO:0022857">
    <property type="term" value="F:transmembrane transporter activity"/>
    <property type="evidence" value="ECO:0007669"/>
    <property type="project" value="InterPro"/>
</dbReference>
<dbReference type="InterPro" id="IPR020846">
    <property type="entry name" value="MFS_dom"/>
</dbReference>
<feature type="transmembrane region" description="Helical" evidence="7">
    <location>
        <begin position="20"/>
        <end position="43"/>
    </location>
</feature>
<feature type="transmembrane region" description="Helical" evidence="7">
    <location>
        <begin position="371"/>
        <end position="395"/>
    </location>
</feature>
<keyword evidence="4 7" id="KW-0812">Transmembrane</keyword>
<accession>A0A2T4UBT1</accession>
<sequence length="489" mass="50294">MTPTPPPSPSPRPSVDRPWAMLATVCLAQLMIVLDATIVNVALPTIQDDLGFSSSALTWVVNAFLISFGSLLLLAGRLGDLVGRRTIFLSGVVVFTVASLLCALAPSGGALVAARFLQGVGAAAQASVILAIIVTNFRPGPDQARAMSAYVFVSVAGGSLGLLAGGLLTEALSWHWIFLVNAPIGLATVLLGRRFVPRDRGLGLGHHVDWAGAALVTTSLMVGIAAIVQVSTHGWLSTPVLGLAALAAVLMAAFVSLERRIAEPIMPLRILTVHGVVQANAVRSLLVVGMYSTFFLGTLYLERVRGLGPIETGAAFLPWTLTVAVLSRGVTTRLVERFGPYPVLLGGMSSATVGLFLFSTAGTQTAFFPTVFLACFAIGLGIGSAFQPLLTIAMAGVPRQDAGLGSGVTNVSQQVAGALGVAVLSTIADDHTAGLVEAGGALKPSLVAGYQLAFTVAAAVAATGVLLAAVLLRPRPVSRTEPIPTLETA</sequence>
<feature type="transmembrane region" description="Helical" evidence="7">
    <location>
        <begin position="208"/>
        <end position="228"/>
    </location>
</feature>
<gene>
    <name evidence="9" type="ORF">C7Y72_21740</name>
</gene>
<feature type="transmembrane region" description="Helical" evidence="7">
    <location>
        <begin position="149"/>
        <end position="168"/>
    </location>
</feature>
<dbReference type="CDD" id="cd17321">
    <property type="entry name" value="MFS_MMR_MDR_like"/>
    <property type="match status" value="1"/>
</dbReference>
<dbReference type="Pfam" id="PF07690">
    <property type="entry name" value="MFS_1"/>
    <property type="match status" value="1"/>
</dbReference>
<dbReference type="Proteomes" id="UP000240739">
    <property type="component" value="Unassembled WGS sequence"/>
</dbReference>
<dbReference type="EMBL" id="PYYB01000005">
    <property type="protein sequence ID" value="PTL54359.1"/>
    <property type="molecule type" value="Genomic_DNA"/>
</dbReference>
<protein>
    <submittedName>
        <fullName evidence="9">MFS transporter</fullName>
    </submittedName>
</protein>
<evidence type="ECO:0000256" key="6">
    <source>
        <dbReference type="ARBA" id="ARBA00023136"/>
    </source>
</evidence>
<feature type="transmembrane region" description="Helical" evidence="7">
    <location>
        <begin position="448"/>
        <end position="472"/>
    </location>
</feature>
<dbReference type="OrthoDB" id="9807274at2"/>
<comment type="caution">
    <text evidence="9">The sequence shown here is derived from an EMBL/GenBank/DDBJ whole genome shotgun (WGS) entry which is preliminary data.</text>
</comment>
<evidence type="ECO:0000259" key="8">
    <source>
        <dbReference type="PROSITE" id="PS50850"/>
    </source>
</evidence>
<evidence type="ECO:0000313" key="9">
    <source>
        <dbReference type="EMBL" id="PTL54359.1"/>
    </source>
</evidence>
<feature type="transmembrane region" description="Helical" evidence="7">
    <location>
        <begin position="276"/>
        <end position="301"/>
    </location>
</feature>
<organism evidence="9 10">
    <name type="scientific">Paraconexibacter algicola</name>
    <dbReference type="NCBI Taxonomy" id="2133960"/>
    <lineage>
        <taxon>Bacteria</taxon>
        <taxon>Bacillati</taxon>
        <taxon>Actinomycetota</taxon>
        <taxon>Thermoleophilia</taxon>
        <taxon>Solirubrobacterales</taxon>
        <taxon>Paraconexibacteraceae</taxon>
        <taxon>Paraconexibacter</taxon>
    </lineage>
</organism>
<reference evidence="9 10" key="1">
    <citation type="submission" date="2018-03" db="EMBL/GenBank/DDBJ databases">
        <title>Aquarubrobacter algicola gen. nov., sp. nov., a novel actinobacterium isolated from shallow eutrophic lake during the end of cyanobacterial harmful algal blooms.</title>
        <authorList>
            <person name="Chun S.J."/>
        </authorList>
    </citation>
    <scope>NUCLEOTIDE SEQUENCE [LARGE SCALE GENOMIC DNA]</scope>
    <source>
        <strain evidence="9 10">Seoho-28</strain>
    </source>
</reference>
<keyword evidence="2" id="KW-0813">Transport</keyword>
<evidence type="ECO:0000313" key="10">
    <source>
        <dbReference type="Proteomes" id="UP000240739"/>
    </source>
</evidence>